<feature type="domain" description="Peptide methionine sulphoxide reductase MsrA" evidence="5">
    <location>
        <begin position="4"/>
        <end position="153"/>
    </location>
</feature>
<sequence length="173" mass="19344">MTTYVLAGGCFWCLDAVFRRLEGVSKSVCGYAGGSSATASYYVVATGKTHHAESVQVTFDESILPAEVLLDLFFLIHNPTTPNQQGADHGPQYRSAMFYADEEQKAAFEAAITRATQHWDDAIVTELSPLDHFYEAEPEHQDYFNNNPQNGYCSVVIEPKIVKARAAYKQYFR</sequence>
<dbReference type="InterPro" id="IPR036509">
    <property type="entry name" value="Met_Sox_Rdtase_MsrA_sf"/>
</dbReference>
<name>A0A857MM99_9BACT</name>
<dbReference type="PANTHER" id="PTHR43774">
    <property type="entry name" value="PEPTIDE METHIONINE SULFOXIDE REDUCTASE"/>
    <property type="match status" value="1"/>
</dbReference>
<dbReference type="AlphaFoldDB" id="A0A857MM99"/>
<evidence type="ECO:0000313" key="6">
    <source>
        <dbReference type="EMBL" id="QHN42712.1"/>
    </source>
</evidence>
<comment type="catalytic activity">
    <reaction evidence="3 4">
        <text>[thioredoxin]-disulfide + L-methionine + H2O = L-methionine (S)-S-oxide + [thioredoxin]-dithiol</text>
        <dbReference type="Rhea" id="RHEA:19993"/>
        <dbReference type="Rhea" id="RHEA-COMP:10698"/>
        <dbReference type="Rhea" id="RHEA-COMP:10700"/>
        <dbReference type="ChEBI" id="CHEBI:15377"/>
        <dbReference type="ChEBI" id="CHEBI:29950"/>
        <dbReference type="ChEBI" id="CHEBI:50058"/>
        <dbReference type="ChEBI" id="CHEBI:57844"/>
        <dbReference type="ChEBI" id="CHEBI:58772"/>
        <dbReference type="EC" id="1.8.4.11"/>
    </reaction>
</comment>
<dbReference type="PANTHER" id="PTHR43774:SF1">
    <property type="entry name" value="PEPTIDE METHIONINE SULFOXIDE REDUCTASE MSRA 2"/>
    <property type="match status" value="1"/>
</dbReference>
<keyword evidence="1 4" id="KW-0560">Oxidoreductase</keyword>
<gene>
    <name evidence="4 6" type="primary">msrA</name>
    <name evidence="6" type="ORF">GII36_02480</name>
</gene>
<evidence type="ECO:0000256" key="1">
    <source>
        <dbReference type="ARBA" id="ARBA00023002"/>
    </source>
</evidence>
<comment type="similarity">
    <text evidence="4">Belongs to the MsrA Met sulfoxide reductase family.</text>
</comment>
<evidence type="ECO:0000313" key="7">
    <source>
        <dbReference type="Proteomes" id="UP001059824"/>
    </source>
</evidence>
<reference evidence="6" key="1">
    <citation type="journal article" date="2021" name="Nat. Microbiol.">
        <title>Cocultivation of an ultrasmall environmental parasitic bacterium with lytic ability against bacteria associated with wastewater foams.</title>
        <authorList>
            <person name="Batinovic S."/>
            <person name="Rose J.J.A."/>
            <person name="Ratcliffe J."/>
            <person name="Seviour R.J."/>
            <person name="Petrovski S."/>
        </authorList>
    </citation>
    <scope>NUCLEOTIDE SEQUENCE</scope>
    <source>
        <strain evidence="6">JR1</strain>
    </source>
</reference>
<evidence type="ECO:0000256" key="3">
    <source>
        <dbReference type="ARBA" id="ARBA00048782"/>
    </source>
</evidence>
<dbReference type="EC" id="1.8.4.11" evidence="4"/>
<organism evidence="6 7">
    <name type="scientific">Candidatus Mycosynbacter amalyticus</name>
    <dbReference type="NCBI Taxonomy" id="2665156"/>
    <lineage>
        <taxon>Bacteria</taxon>
        <taxon>Candidatus Saccharimonadota</taxon>
        <taxon>Candidatus Saccharimonadota incertae sedis</taxon>
        <taxon>Candidatus Mycosynbacter</taxon>
    </lineage>
</organism>
<protein>
    <recommendedName>
        <fullName evidence="4">Peptide methionine sulfoxide reductase MsrA</fullName>
        <shortName evidence="4">Protein-methionine-S-oxide reductase</shortName>
        <ecNumber evidence="4">1.8.4.11</ecNumber>
    </recommendedName>
    <alternativeName>
        <fullName evidence="4">Peptide-methionine (S)-S-oxide reductase</fullName>
        <shortName evidence="4">Peptide Met(O) reductase</shortName>
    </alternativeName>
</protein>
<comment type="catalytic activity">
    <reaction evidence="2 4">
        <text>L-methionyl-[protein] + [thioredoxin]-disulfide + H2O = L-methionyl-(S)-S-oxide-[protein] + [thioredoxin]-dithiol</text>
        <dbReference type="Rhea" id="RHEA:14217"/>
        <dbReference type="Rhea" id="RHEA-COMP:10698"/>
        <dbReference type="Rhea" id="RHEA-COMP:10700"/>
        <dbReference type="Rhea" id="RHEA-COMP:12313"/>
        <dbReference type="Rhea" id="RHEA-COMP:12315"/>
        <dbReference type="ChEBI" id="CHEBI:15377"/>
        <dbReference type="ChEBI" id="CHEBI:16044"/>
        <dbReference type="ChEBI" id="CHEBI:29950"/>
        <dbReference type="ChEBI" id="CHEBI:44120"/>
        <dbReference type="ChEBI" id="CHEBI:50058"/>
        <dbReference type="EC" id="1.8.4.11"/>
    </reaction>
</comment>
<proteinExistence type="inferred from homology"/>
<dbReference type="RefSeq" id="WP_260764215.1">
    <property type="nucleotide sequence ID" value="NZ_CP045921.1"/>
</dbReference>
<dbReference type="GO" id="GO:0008113">
    <property type="term" value="F:peptide-methionine (S)-S-oxide reductase activity"/>
    <property type="evidence" value="ECO:0007669"/>
    <property type="project" value="UniProtKB-UniRule"/>
</dbReference>
<evidence type="ECO:0000256" key="2">
    <source>
        <dbReference type="ARBA" id="ARBA00047806"/>
    </source>
</evidence>
<dbReference type="Gene3D" id="3.30.1060.10">
    <property type="entry name" value="Peptide methionine sulphoxide reductase MsrA"/>
    <property type="match status" value="1"/>
</dbReference>
<dbReference type="EMBL" id="CP045921">
    <property type="protein sequence ID" value="QHN42712.1"/>
    <property type="molecule type" value="Genomic_DNA"/>
</dbReference>
<dbReference type="NCBIfam" id="TIGR00401">
    <property type="entry name" value="msrA"/>
    <property type="match status" value="1"/>
</dbReference>
<evidence type="ECO:0000259" key="5">
    <source>
        <dbReference type="Pfam" id="PF01625"/>
    </source>
</evidence>
<dbReference type="KEGG" id="mama:GII36_02480"/>
<comment type="function">
    <text evidence="4">Has an important function as a repair enzyme for proteins that have been inactivated by oxidation. Catalyzes the reversible oxidation-reduction of methionine sulfoxide in proteins to methionine.</text>
</comment>
<dbReference type="SUPFAM" id="SSF55068">
    <property type="entry name" value="Peptide methionine sulfoxide reductase"/>
    <property type="match status" value="1"/>
</dbReference>
<dbReference type="InterPro" id="IPR002569">
    <property type="entry name" value="Met_Sox_Rdtase_MsrA_dom"/>
</dbReference>
<dbReference type="HAMAP" id="MF_01401">
    <property type="entry name" value="MsrA"/>
    <property type="match status" value="1"/>
</dbReference>
<keyword evidence="7" id="KW-1185">Reference proteome</keyword>
<accession>A0A857MM99</accession>
<dbReference type="Pfam" id="PF01625">
    <property type="entry name" value="PMSR"/>
    <property type="match status" value="1"/>
</dbReference>
<evidence type="ECO:0000256" key="4">
    <source>
        <dbReference type="HAMAP-Rule" id="MF_01401"/>
    </source>
</evidence>
<feature type="active site" evidence="4">
    <location>
        <position position="10"/>
    </location>
</feature>
<dbReference type="Proteomes" id="UP001059824">
    <property type="component" value="Chromosome"/>
</dbReference>